<dbReference type="OrthoDB" id="2896390at2759"/>
<accession>A0A9P4M4I6</accession>
<name>A0A9P4M4I6_9PEZI</name>
<keyword evidence="2" id="KW-1185">Reference proteome</keyword>
<organism evidence="1 2">
    <name type="scientific">Rhizodiscina lignyota</name>
    <dbReference type="NCBI Taxonomy" id="1504668"/>
    <lineage>
        <taxon>Eukaryota</taxon>
        <taxon>Fungi</taxon>
        <taxon>Dikarya</taxon>
        <taxon>Ascomycota</taxon>
        <taxon>Pezizomycotina</taxon>
        <taxon>Dothideomycetes</taxon>
        <taxon>Pleosporomycetidae</taxon>
        <taxon>Aulographales</taxon>
        <taxon>Rhizodiscinaceae</taxon>
        <taxon>Rhizodiscina</taxon>
    </lineage>
</organism>
<dbReference type="AlphaFoldDB" id="A0A9P4M4I6"/>
<evidence type="ECO:0000313" key="1">
    <source>
        <dbReference type="EMBL" id="KAF2096850.1"/>
    </source>
</evidence>
<protein>
    <submittedName>
        <fullName evidence="1">Uncharacterized protein</fullName>
    </submittedName>
</protein>
<dbReference type="Proteomes" id="UP000799772">
    <property type="component" value="Unassembled WGS sequence"/>
</dbReference>
<dbReference type="SUPFAM" id="SSF54427">
    <property type="entry name" value="NTF2-like"/>
    <property type="match status" value="1"/>
</dbReference>
<dbReference type="InterPro" id="IPR032710">
    <property type="entry name" value="NTF2-like_dom_sf"/>
</dbReference>
<evidence type="ECO:0000313" key="2">
    <source>
        <dbReference type="Proteomes" id="UP000799772"/>
    </source>
</evidence>
<dbReference type="EMBL" id="ML978129">
    <property type="protein sequence ID" value="KAF2096850.1"/>
    <property type="molecule type" value="Genomic_DNA"/>
</dbReference>
<reference evidence="1" key="1">
    <citation type="journal article" date="2020" name="Stud. Mycol.">
        <title>101 Dothideomycetes genomes: a test case for predicting lifestyles and emergence of pathogens.</title>
        <authorList>
            <person name="Haridas S."/>
            <person name="Albert R."/>
            <person name="Binder M."/>
            <person name="Bloem J."/>
            <person name="Labutti K."/>
            <person name="Salamov A."/>
            <person name="Andreopoulos B."/>
            <person name="Baker S."/>
            <person name="Barry K."/>
            <person name="Bills G."/>
            <person name="Bluhm B."/>
            <person name="Cannon C."/>
            <person name="Castanera R."/>
            <person name="Culley D."/>
            <person name="Daum C."/>
            <person name="Ezra D."/>
            <person name="Gonzalez J."/>
            <person name="Henrissat B."/>
            <person name="Kuo A."/>
            <person name="Liang C."/>
            <person name="Lipzen A."/>
            <person name="Lutzoni F."/>
            <person name="Magnuson J."/>
            <person name="Mondo S."/>
            <person name="Nolan M."/>
            <person name="Ohm R."/>
            <person name="Pangilinan J."/>
            <person name="Park H.-J."/>
            <person name="Ramirez L."/>
            <person name="Alfaro M."/>
            <person name="Sun H."/>
            <person name="Tritt A."/>
            <person name="Yoshinaga Y."/>
            <person name="Zwiers L.-H."/>
            <person name="Turgeon B."/>
            <person name="Goodwin S."/>
            <person name="Spatafora J."/>
            <person name="Crous P."/>
            <person name="Grigoriev I."/>
        </authorList>
    </citation>
    <scope>NUCLEOTIDE SEQUENCE</scope>
    <source>
        <strain evidence="1">CBS 133067</strain>
    </source>
</reference>
<gene>
    <name evidence="1" type="ORF">NA57DRAFT_58736</name>
</gene>
<sequence>MSTSNDEIEILNVINRFLNCVRTKDKATFYACVLESGVTMRFRDGEPWKQTIGEAIETLPIWETEDIISEHMYDATVRTDGEFGMCFAPCVAYRNGELIHSGSNIFTMFKKDGKWIIAGINDIGRKP</sequence>
<dbReference type="Gene3D" id="3.10.450.50">
    <property type="match status" value="1"/>
</dbReference>
<proteinExistence type="predicted"/>
<comment type="caution">
    <text evidence="1">The sequence shown here is derived from an EMBL/GenBank/DDBJ whole genome shotgun (WGS) entry which is preliminary data.</text>
</comment>